<keyword evidence="3" id="KW-0812">Transmembrane</keyword>
<dbReference type="CDD" id="cd00118">
    <property type="entry name" value="LysM"/>
    <property type="match status" value="1"/>
</dbReference>
<dbReference type="SMART" id="SM00257">
    <property type="entry name" value="LysM"/>
    <property type="match status" value="1"/>
</dbReference>
<organism evidence="5">
    <name type="scientific">hydrothermal vent metagenome</name>
    <dbReference type="NCBI Taxonomy" id="652676"/>
    <lineage>
        <taxon>unclassified sequences</taxon>
        <taxon>metagenomes</taxon>
        <taxon>ecological metagenomes</taxon>
    </lineage>
</organism>
<keyword evidence="1" id="KW-0175">Coiled coil</keyword>
<keyword evidence="3" id="KW-0472">Membrane</keyword>
<feature type="coiled-coil region" evidence="1">
    <location>
        <begin position="188"/>
        <end position="242"/>
    </location>
</feature>
<feature type="transmembrane region" description="Helical" evidence="3">
    <location>
        <begin position="54"/>
        <end position="72"/>
    </location>
</feature>
<dbReference type="AlphaFoldDB" id="A0A1W1CPB9"/>
<evidence type="ECO:0000259" key="4">
    <source>
        <dbReference type="PROSITE" id="PS51782"/>
    </source>
</evidence>
<evidence type="ECO:0000256" key="2">
    <source>
        <dbReference type="SAM" id="MobiDB-lite"/>
    </source>
</evidence>
<evidence type="ECO:0000256" key="1">
    <source>
        <dbReference type="SAM" id="Coils"/>
    </source>
</evidence>
<name>A0A1W1CPB9_9ZZZZ</name>
<proteinExistence type="predicted"/>
<dbReference type="InterPro" id="IPR036779">
    <property type="entry name" value="LysM_dom_sf"/>
</dbReference>
<evidence type="ECO:0000256" key="3">
    <source>
        <dbReference type="SAM" id="Phobius"/>
    </source>
</evidence>
<sequence>MFDIHNYDKEEYERERQERLAQEAFLKAQKEREESEIEEFDYHDDIEEKDNKRILLSILLVGAVGVAGYFGFNSLQDNTNQPSTPQIIKNKELNSSNQDAVKQGLITKTAQKVEEKESIVTNTQTAITTPSKENKSVVSDALLDSVKKELITTTTPKKQESTVNTNPVAPPTTTEEKLVATDTDAKNIEKVLKRQAELKREKELKRQAELKRQKELKRQAKLKRQKELKRQAKLKRQKELKRQAKLKKKRRIVIVRKGDTLASIAKKFYGNPMKFQRIVNANYSIKSSSTPLKIGQRIHVPR</sequence>
<reference evidence="5" key="1">
    <citation type="submission" date="2016-10" db="EMBL/GenBank/DDBJ databases">
        <authorList>
            <person name="de Groot N.N."/>
        </authorList>
    </citation>
    <scope>NUCLEOTIDE SEQUENCE</scope>
</reference>
<dbReference type="Pfam" id="PF01476">
    <property type="entry name" value="LysM"/>
    <property type="match status" value="1"/>
</dbReference>
<dbReference type="SUPFAM" id="SSF54106">
    <property type="entry name" value="LysM domain"/>
    <property type="match status" value="1"/>
</dbReference>
<dbReference type="EMBL" id="FPHI01000032">
    <property type="protein sequence ID" value="SFV67656.1"/>
    <property type="molecule type" value="Genomic_DNA"/>
</dbReference>
<accession>A0A1W1CPB9</accession>
<evidence type="ECO:0000313" key="5">
    <source>
        <dbReference type="EMBL" id="SFV67656.1"/>
    </source>
</evidence>
<gene>
    <name evidence="5" type="ORF">MNB_SV-3-807</name>
</gene>
<dbReference type="PROSITE" id="PS51782">
    <property type="entry name" value="LYSM"/>
    <property type="match status" value="1"/>
</dbReference>
<feature type="domain" description="LysM" evidence="4">
    <location>
        <begin position="251"/>
        <end position="300"/>
    </location>
</feature>
<protein>
    <recommendedName>
        <fullName evidence="4">LysM domain-containing protein</fullName>
    </recommendedName>
</protein>
<keyword evidence="3" id="KW-1133">Transmembrane helix</keyword>
<feature type="region of interest" description="Disordered" evidence="2">
    <location>
        <begin position="155"/>
        <end position="174"/>
    </location>
</feature>
<feature type="compositionally biased region" description="Low complexity" evidence="2">
    <location>
        <begin position="162"/>
        <end position="173"/>
    </location>
</feature>
<dbReference type="InterPro" id="IPR018392">
    <property type="entry name" value="LysM"/>
</dbReference>
<dbReference type="Gene3D" id="3.10.350.10">
    <property type="entry name" value="LysM domain"/>
    <property type="match status" value="1"/>
</dbReference>